<dbReference type="AlphaFoldDB" id="A0AAD6V9N4"/>
<dbReference type="Gene3D" id="3.80.10.10">
    <property type="entry name" value="Ribonuclease Inhibitor"/>
    <property type="match status" value="1"/>
</dbReference>
<dbReference type="Proteomes" id="UP001219525">
    <property type="component" value="Unassembled WGS sequence"/>
</dbReference>
<comment type="caution">
    <text evidence="1">The sequence shown here is derived from an EMBL/GenBank/DDBJ whole genome shotgun (WGS) entry which is preliminary data.</text>
</comment>
<evidence type="ECO:0000313" key="1">
    <source>
        <dbReference type="EMBL" id="KAJ7206622.1"/>
    </source>
</evidence>
<reference evidence="1" key="1">
    <citation type="submission" date="2023-03" db="EMBL/GenBank/DDBJ databases">
        <title>Massive genome expansion in bonnet fungi (Mycena s.s.) driven by repeated elements and novel gene families across ecological guilds.</title>
        <authorList>
            <consortium name="Lawrence Berkeley National Laboratory"/>
            <person name="Harder C.B."/>
            <person name="Miyauchi S."/>
            <person name="Viragh M."/>
            <person name="Kuo A."/>
            <person name="Thoen E."/>
            <person name="Andreopoulos B."/>
            <person name="Lu D."/>
            <person name="Skrede I."/>
            <person name="Drula E."/>
            <person name="Henrissat B."/>
            <person name="Morin E."/>
            <person name="Kohler A."/>
            <person name="Barry K."/>
            <person name="LaButti K."/>
            <person name="Morin E."/>
            <person name="Salamov A."/>
            <person name="Lipzen A."/>
            <person name="Mereny Z."/>
            <person name="Hegedus B."/>
            <person name="Baldrian P."/>
            <person name="Stursova M."/>
            <person name="Weitz H."/>
            <person name="Taylor A."/>
            <person name="Grigoriev I.V."/>
            <person name="Nagy L.G."/>
            <person name="Martin F."/>
            <person name="Kauserud H."/>
        </authorList>
    </citation>
    <scope>NUCLEOTIDE SEQUENCE</scope>
    <source>
        <strain evidence="1">9144</strain>
    </source>
</reference>
<evidence type="ECO:0008006" key="3">
    <source>
        <dbReference type="Google" id="ProtNLM"/>
    </source>
</evidence>
<evidence type="ECO:0000313" key="2">
    <source>
        <dbReference type="Proteomes" id="UP001219525"/>
    </source>
</evidence>
<keyword evidence="2" id="KW-1185">Reference proteome</keyword>
<dbReference type="SUPFAM" id="SSF52047">
    <property type="entry name" value="RNI-like"/>
    <property type="match status" value="1"/>
</dbReference>
<accession>A0AAD6V9N4</accession>
<dbReference type="EMBL" id="JARJCW010000039">
    <property type="protein sequence ID" value="KAJ7206622.1"/>
    <property type="molecule type" value="Genomic_DNA"/>
</dbReference>
<gene>
    <name evidence="1" type="ORF">GGX14DRAFT_568178</name>
</gene>
<sequence length="507" mass="56307">MAWRQIALDTPPLWSHIVFKSRAWMNTCLERSTTSLLVVAADIRLALVETLVCDVLKMPDRIARIHLKFSVPSQRVVDLLPGPFPHLTHLSIEHDTWEVSNIPVKPDVPPFPALRSLFLRTNVSYLPPLPSQLVSLEIYYTGWGLVPWDSFAPALCQLQQLHELKLSGFSDPPSSYARQIPLPVLRDLHVSGSPKHCTQFIEALDSPKLRRFNLHLSNFDNLPALHRTVSLRMPKPPKCMMIDRDNGCTAGGNDFLLSTPFAANVHCTTVSMTFIYANERWPRDAALDVCLSWIVPSGVHGDPALATIFAALSEFVWLEHLERLGFYNWSGISAALWRPFLDRLAGLRTLTVNDSPPAGLFWALLRDLESMHDVSASGAEEVGTDSGGCALLPAMQTIKIIGVNCGAGSWLPHPRRPAALPTHSYFDLDNTRFLELLICYLELRPSPLTKLVVEECFGYTGAGEAAAAASGECALGRVGYDGGQKGYEALNMSDEERWHEEAVILWE</sequence>
<proteinExistence type="predicted"/>
<protein>
    <recommendedName>
        <fullName evidence="3">F-box domain-containing protein</fullName>
    </recommendedName>
</protein>
<dbReference type="InterPro" id="IPR032675">
    <property type="entry name" value="LRR_dom_sf"/>
</dbReference>
<name>A0AAD6V9N4_9AGAR</name>
<organism evidence="1 2">
    <name type="scientific">Mycena pura</name>
    <dbReference type="NCBI Taxonomy" id="153505"/>
    <lineage>
        <taxon>Eukaryota</taxon>
        <taxon>Fungi</taxon>
        <taxon>Dikarya</taxon>
        <taxon>Basidiomycota</taxon>
        <taxon>Agaricomycotina</taxon>
        <taxon>Agaricomycetes</taxon>
        <taxon>Agaricomycetidae</taxon>
        <taxon>Agaricales</taxon>
        <taxon>Marasmiineae</taxon>
        <taxon>Mycenaceae</taxon>
        <taxon>Mycena</taxon>
    </lineage>
</organism>